<gene>
    <name evidence="10" type="ORF">ACJMK2_024146</name>
</gene>
<dbReference type="InterPro" id="IPR029071">
    <property type="entry name" value="Ubiquitin-like_domsf"/>
</dbReference>
<dbReference type="Pfam" id="PF00027">
    <property type="entry name" value="cNMP_binding"/>
    <property type="match status" value="1"/>
</dbReference>
<dbReference type="CDD" id="cd04437">
    <property type="entry name" value="DEP_Epac"/>
    <property type="match status" value="1"/>
</dbReference>
<proteinExistence type="inferred from homology"/>
<evidence type="ECO:0000259" key="6">
    <source>
        <dbReference type="PROSITE" id="PS50042"/>
    </source>
</evidence>
<dbReference type="EMBL" id="JBJQND010000019">
    <property type="protein sequence ID" value="KAL3832511.1"/>
    <property type="molecule type" value="Genomic_DNA"/>
</dbReference>
<evidence type="ECO:0000256" key="4">
    <source>
        <dbReference type="SAM" id="MobiDB-lite"/>
    </source>
</evidence>
<evidence type="ECO:0000259" key="9">
    <source>
        <dbReference type="PROSITE" id="PS50212"/>
    </source>
</evidence>
<dbReference type="PANTHER" id="PTHR23113:SF327">
    <property type="entry name" value="EXCHANGE PROTEIN DIRECTLY ACTIVATED BY CAMP, ISOFORM E"/>
    <property type="match status" value="1"/>
</dbReference>
<dbReference type="InterPro" id="IPR036964">
    <property type="entry name" value="RASGEF_cat_dom_sf"/>
</dbReference>
<dbReference type="InterPro" id="IPR036390">
    <property type="entry name" value="WH_DNA-bd_sf"/>
</dbReference>
<dbReference type="FunFam" id="2.60.120.10:FF:000015">
    <property type="entry name" value="Rap guanine nucleotide exchange factor 4"/>
    <property type="match status" value="1"/>
</dbReference>
<dbReference type="SMART" id="SM00100">
    <property type="entry name" value="cNMP"/>
    <property type="match status" value="1"/>
</dbReference>
<dbReference type="InterPro" id="IPR036388">
    <property type="entry name" value="WH-like_DNA-bd_sf"/>
</dbReference>
<evidence type="ECO:0000259" key="7">
    <source>
        <dbReference type="PROSITE" id="PS50186"/>
    </source>
</evidence>
<feature type="domain" description="Ras-GEF" evidence="5">
    <location>
        <begin position="2029"/>
        <end position="2266"/>
    </location>
</feature>
<dbReference type="InterPro" id="IPR000595">
    <property type="entry name" value="cNMP-bd_dom"/>
</dbReference>
<dbReference type="Gene3D" id="2.60.120.10">
    <property type="entry name" value="Jelly Rolls"/>
    <property type="match status" value="1"/>
</dbReference>
<organism evidence="10 11">
    <name type="scientific">Sinanodonta woodiana</name>
    <name type="common">Chinese pond mussel</name>
    <name type="synonym">Anodonta woodiana</name>
    <dbReference type="NCBI Taxonomy" id="1069815"/>
    <lineage>
        <taxon>Eukaryota</taxon>
        <taxon>Metazoa</taxon>
        <taxon>Spiralia</taxon>
        <taxon>Lophotrochozoa</taxon>
        <taxon>Mollusca</taxon>
        <taxon>Bivalvia</taxon>
        <taxon>Autobranchia</taxon>
        <taxon>Heteroconchia</taxon>
        <taxon>Palaeoheterodonta</taxon>
        <taxon>Unionida</taxon>
        <taxon>Unionoidea</taxon>
        <taxon>Unionidae</taxon>
        <taxon>Unioninae</taxon>
        <taxon>Sinanodonta</taxon>
    </lineage>
</organism>
<dbReference type="SUPFAM" id="SSF54236">
    <property type="entry name" value="Ubiquitin-like"/>
    <property type="match status" value="1"/>
</dbReference>
<feature type="domain" description="Ras-associating" evidence="8">
    <location>
        <begin position="1925"/>
        <end position="1984"/>
    </location>
</feature>
<dbReference type="PANTHER" id="PTHR23113">
    <property type="entry name" value="GUANINE NUCLEOTIDE EXCHANGE FACTOR"/>
    <property type="match status" value="1"/>
</dbReference>
<feature type="region of interest" description="Disordered" evidence="4">
    <location>
        <begin position="1894"/>
        <end position="1920"/>
    </location>
</feature>
<dbReference type="Gene3D" id="1.20.870.10">
    <property type="entry name" value="Son of sevenless (SoS) protein Chain: S domain 1"/>
    <property type="match status" value="1"/>
</dbReference>
<evidence type="ECO:0000256" key="1">
    <source>
        <dbReference type="ARBA" id="ARBA00010829"/>
    </source>
</evidence>
<dbReference type="PROSITE" id="PS00720">
    <property type="entry name" value="RASGEF"/>
    <property type="match status" value="1"/>
</dbReference>
<name>A0ABD3T7A9_SINWO</name>
<evidence type="ECO:0000259" key="8">
    <source>
        <dbReference type="PROSITE" id="PS50200"/>
    </source>
</evidence>
<dbReference type="InterPro" id="IPR000651">
    <property type="entry name" value="Ras-like_Gua-exchang_fac_N"/>
</dbReference>
<dbReference type="InterPro" id="IPR001895">
    <property type="entry name" value="RASGEF_cat_dom"/>
</dbReference>
<dbReference type="InterPro" id="IPR014710">
    <property type="entry name" value="RmlC-like_jellyroll"/>
</dbReference>
<dbReference type="Gene3D" id="1.10.8.1240">
    <property type="match status" value="1"/>
</dbReference>
<dbReference type="Pfam" id="PF00617">
    <property type="entry name" value="RasGEF"/>
    <property type="match status" value="1"/>
</dbReference>
<evidence type="ECO:0000313" key="10">
    <source>
        <dbReference type="EMBL" id="KAL3832511.1"/>
    </source>
</evidence>
<evidence type="ECO:0000259" key="5">
    <source>
        <dbReference type="PROSITE" id="PS50009"/>
    </source>
</evidence>
<comment type="similarity">
    <text evidence="1">Belongs to the RAPGEF2 family.</text>
</comment>
<dbReference type="InterPro" id="IPR018490">
    <property type="entry name" value="cNMP-bd_dom_sf"/>
</dbReference>
<dbReference type="Gene3D" id="3.10.20.90">
    <property type="entry name" value="Phosphatidylinositol 3-kinase Catalytic Subunit, Chain A, domain 1"/>
    <property type="match status" value="1"/>
</dbReference>
<dbReference type="PRINTS" id="PR00103">
    <property type="entry name" value="CAMPKINASE"/>
</dbReference>
<dbReference type="InterPro" id="IPR000591">
    <property type="entry name" value="DEP_dom"/>
</dbReference>
<feature type="domain" description="DEP" evidence="7">
    <location>
        <begin position="1475"/>
        <end position="1550"/>
    </location>
</feature>
<keyword evidence="2 3" id="KW-0344">Guanine-nucleotide releasing factor</keyword>
<evidence type="ECO:0000313" key="11">
    <source>
        <dbReference type="Proteomes" id="UP001634394"/>
    </source>
</evidence>
<evidence type="ECO:0008006" key="12">
    <source>
        <dbReference type="Google" id="ProtNLM"/>
    </source>
</evidence>
<feature type="domain" description="Cyclic nucleotide-binding" evidence="6">
    <location>
        <begin position="1615"/>
        <end position="1716"/>
    </location>
</feature>
<dbReference type="SUPFAM" id="SSF48366">
    <property type="entry name" value="Ras GEF"/>
    <property type="match status" value="1"/>
</dbReference>
<sequence length="2268" mass="256705">MSRIRSNKPKKKLDRRLSKRFDRAMKKFGMKRSKSDSTQGTLTSKITRTENPEEFVCTFLGKVKRVQRFAHPAKLLPVNGHVSEMGKAVSINSIRRRNIQFINEKKRGNMSSIVQLGVEKRKGYMMLAKEKPLKDSSNNVPSIEILPIQVDNTDTDLKSKVLSETSRDNQECVICVEENVQVQKVQSVDENYNLKADSVDGIFQNGSPGVEVKSGLTKENEKNEKRTPKMSFVRTLSVHLKNISKLNLRKSISSLYRSSEPIAEVESPKLVCTNSENLQPHEMEKKLEDIRRRAYSSASEMKQRNWLYLTLQKRRSFPQSIEKAKSWTDLSPSVTGRSSSTIKGLTLSDHVSKQSNRSGSGLIILKYSPKLIPKMERSGHKIDIEYCKVKVIRLRKPKQDPHKEKCSQDVQASSQSLFTEVSKSSKLFSGKQSLCDIKREWRRRRTASDFLSKNEFQTISDHLERTVSLPCFDSNVCDTSIDLEENLKNTMNLSSQNYGFGPSEASINMDEKQKELCENFAIMTDFESPVKHSASSITCASSDDKHKSSTDNEVRDHTIQQASLKDESGDEDSLAFTTVLQIVEPGDFLSNSHHFPSKETKDCSRQQFDNSHSANVHMDNSLYLNLLHNPLADVSPKSELLQPQTILLPGSGMNAKENYNSGHNFDLDQVDKSKMDGHRAKAVLAEVMHNNDLKYDCPTICADNVKKNVLTNIEGDFATSMVNNDVKKTTGISLTCAKIMEKGYNTELKIDSTEIVCFMDQEILDVREDEESDKCETCESDLCLSPNKQVNSNVFVFEAVSRKGVPSGEGGVQTEPVQENISENKVIDEISCREYKCGVLNEHKFMSGSKFISGAKKEVIGKENLIGMIKHIQNTDLAPNVNVEFNVTDVNARIFRHRRKSSDDLHLISGFNDVQVNDCKTSTRNGYRNHFKCVHFMNKVNNNVQRNCLTCTKGMADYFSSCSTCTLNLDCSNRKQLHCNLSFISSYQNDKTCQCQVCNSGLKKCVYCSDCLYSFPKDQCTVYKLKRARSLPSLEVNYFQTCTCCGKEKENIKRTSISRGDGHGDLQGTVSTGNRGLQSYAVAVPKTTSGLHGTKRYEAMHLLEPDVGFSADDGQEGVNTLMERGSGHSGKVTKDLLEKDLHFESSTSCKSFSDGGKDVCTALNIDKISLTCVDDKQKLELEMPLSSSLVYSNGNVPPCERFILSDDEPLVYVNEVEGFHILDSDSDIDIQSFGSDIIDSSLSLSDISDTECEKDKENLTAKSLIESDEISVSIKSDVDGDNVAVWTRREDADLVDSIIHTQTDLYKSLYQISGQSHSLHSSKESSEFGLDTAGERRWGVNNLNSSSHYGPKYDVRTNPQKVLAHSVQHIYDEVKSTLPSDISKSEPSLRESIPDKLISRDFESCELYAVNLGYLLYTITCDDNVICIYSLQRNKQLMEGVITPIASLSGCKYSFFAPSEKLVRAGHVLRTVLLTRAPHMIRDRKFHLRTYRRCMVGTEMVDWLLQQCSLAHSRNQAIGMWQALVEEGIVVHVCHEHQFKDKYLFYRFHDDDQGINTVLSTAEKKECEDELQDILLMLAQTGPDAMMRMILRKLPHERTVDDLEIIYEELLHIKALSHLSTMVKRELASVLLFESHAKAGTVLFNQGDEGKSWYIILKGSVNIVIYGKGVVCTLHEGDDFGKLALVNDAPRAATIVLREDNCHFLRVEKDDFNRILRDVEANTVRLKEHGQDVLILEKIPTNTQAADGTVQAHYKYSVMAGTPEKMLEHLLETRVDSKVEEDSDAALEDFLLTHVIFMPTNHLCPTLLSHYHAEVSPGSDQEALDYTLTHKKCVLHFVQEWVNLASLALKGDLTFGAFLEELHNSILDDLSAYPCLSEDLDAIENILEWKESESPAHEKPLAKKKNQNKTSLEEKRKRQPIKPSDENIFKVYCADHTYSTLRLPMDSTVQEIVYHARDKLCLGDDLVLCEVKSTGERRVLKENDMCITSGLGINSRLFISPREHLDALTPLPEQDGPSLGSLNTLELMSSKEMAYHMTVYDWELFSCVHEFELIYQVFGRYKFKKITANLDLFLKRFNEVQYWVVTEMVLATNLSKRVSLLRKFVKLAAYCKQHQNLNSFFAIVMGLSNIAVSRLSQTWEKLPGRFKKMFADFETLMDPSRNHRVYRLSITKMSPPIIPFMPLLMKDMTFTHEGNKTYFDGLVNFEKTHMIAQTLKTIRFCRMIPMELENPGPLKTSPDNAVYIRNLQVIDNQRLLTQLSHKLEPRKT</sequence>
<dbReference type="Gene3D" id="1.10.10.10">
    <property type="entry name" value="Winged helix-like DNA-binding domain superfamily/Winged helix DNA-binding domain"/>
    <property type="match status" value="1"/>
</dbReference>
<evidence type="ECO:0000256" key="3">
    <source>
        <dbReference type="PROSITE-ProRule" id="PRU00168"/>
    </source>
</evidence>
<dbReference type="PROSITE" id="PS50212">
    <property type="entry name" value="RASGEF_NTER"/>
    <property type="match status" value="1"/>
</dbReference>
<dbReference type="SMART" id="SM00229">
    <property type="entry name" value="RasGEFN"/>
    <property type="match status" value="1"/>
</dbReference>
<accession>A0ABD3T7A9</accession>
<dbReference type="InterPro" id="IPR023578">
    <property type="entry name" value="Ras_GEF_dom_sf"/>
</dbReference>
<dbReference type="SUPFAM" id="SSF46785">
    <property type="entry name" value="Winged helix' DNA-binding domain"/>
    <property type="match status" value="1"/>
</dbReference>
<dbReference type="Pfam" id="PF00618">
    <property type="entry name" value="RasGEF_N"/>
    <property type="match status" value="1"/>
</dbReference>
<feature type="domain" description="N-terminal Ras-GEF" evidence="9">
    <location>
        <begin position="1754"/>
        <end position="1891"/>
    </location>
</feature>
<protein>
    <recommendedName>
        <fullName evidence="12">Rap guanine nucleotide exchange factor 4</fullName>
    </recommendedName>
</protein>
<dbReference type="InterPro" id="IPR008937">
    <property type="entry name" value="Ras-like_GEF"/>
</dbReference>
<evidence type="ECO:0000256" key="2">
    <source>
        <dbReference type="ARBA" id="ARBA00022658"/>
    </source>
</evidence>
<dbReference type="CDD" id="cd00155">
    <property type="entry name" value="RasGEF"/>
    <property type="match status" value="1"/>
</dbReference>
<dbReference type="PROSITE" id="PS50009">
    <property type="entry name" value="RASGEF_CAT"/>
    <property type="match status" value="1"/>
</dbReference>
<reference evidence="10 11" key="1">
    <citation type="submission" date="2024-11" db="EMBL/GenBank/DDBJ databases">
        <title>Chromosome-level genome assembly of the freshwater bivalve Anodonta woodiana.</title>
        <authorList>
            <person name="Chen X."/>
        </authorList>
    </citation>
    <scope>NUCLEOTIDE SEQUENCE [LARGE SCALE GENOMIC DNA]</scope>
    <source>
        <strain evidence="10">MN2024</strain>
        <tissue evidence="10">Gills</tissue>
    </source>
</reference>
<dbReference type="Proteomes" id="UP001634394">
    <property type="component" value="Unassembled WGS sequence"/>
</dbReference>
<dbReference type="CDD" id="cd06224">
    <property type="entry name" value="REM"/>
    <property type="match status" value="1"/>
</dbReference>
<dbReference type="PROSITE" id="PS50186">
    <property type="entry name" value="DEP"/>
    <property type="match status" value="1"/>
</dbReference>
<keyword evidence="11" id="KW-1185">Reference proteome</keyword>
<feature type="region of interest" description="Disordered" evidence="4">
    <location>
        <begin position="537"/>
        <end position="570"/>
    </location>
</feature>
<dbReference type="GO" id="GO:0005085">
    <property type="term" value="F:guanyl-nucleotide exchange factor activity"/>
    <property type="evidence" value="ECO:0007669"/>
    <property type="project" value="UniProtKB-KW"/>
</dbReference>
<dbReference type="CDD" id="cd00038">
    <property type="entry name" value="CAP_ED"/>
    <property type="match status" value="1"/>
</dbReference>
<dbReference type="Pfam" id="PF00610">
    <property type="entry name" value="DEP"/>
    <property type="match status" value="1"/>
</dbReference>
<dbReference type="InterPro" id="IPR019804">
    <property type="entry name" value="Ras_G-nucl-exch_fac_CS"/>
</dbReference>
<comment type="caution">
    <text evidence="10">The sequence shown here is derived from an EMBL/GenBank/DDBJ whole genome shotgun (WGS) entry which is preliminary data.</text>
</comment>
<feature type="compositionally biased region" description="Basic and acidic residues" evidence="4">
    <location>
        <begin position="542"/>
        <end position="558"/>
    </location>
</feature>
<dbReference type="PROSITE" id="PS50042">
    <property type="entry name" value="CNMP_BINDING_3"/>
    <property type="match status" value="1"/>
</dbReference>
<dbReference type="InterPro" id="IPR000159">
    <property type="entry name" value="RA_dom"/>
</dbReference>
<dbReference type="FunFam" id="1.10.840.10:FF:000002">
    <property type="entry name" value="Rap guanine nucleotide exchange factor 4"/>
    <property type="match status" value="1"/>
</dbReference>
<dbReference type="SUPFAM" id="SSF51206">
    <property type="entry name" value="cAMP-binding domain-like"/>
    <property type="match status" value="1"/>
</dbReference>
<dbReference type="SMART" id="SM00049">
    <property type="entry name" value="DEP"/>
    <property type="match status" value="1"/>
</dbReference>
<dbReference type="SMART" id="SM00147">
    <property type="entry name" value="RasGEF"/>
    <property type="match status" value="1"/>
</dbReference>
<dbReference type="Gene3D" id="1.10.840.10">
    <property type="entry name" value="Ras guanine-nucleotide exchange factors catalytic domain"/>
    <property type="match status" value="1"/>
</dbReference>
<dbReference type="PROSITE" id="PS50200">
    <property type="entry name" value="RA"/>
    <property type="match status" value="1"/>
</dbReference>